<dbReference type="EMBL" id="LVLJ01000667">
    <property type="protein sequence ID" value="OAE33324.1"/>
    <property type="molecule type" value="Genomic_DNA"/>
</dbReference>
<feature type="compositionally biased region" description="Basic and acidic residues" evidence="1">
    <location>
        <begin position="1"/>
        <end position="11"/>
    </location>
</feature>
<sequence>MEKLSAQRTSDEAPSAQTQLEQHAEYEGRKEKTRVPSAVATRAEILDLEYNSGSKEEEVESVQGTPTGVLCEQVVLLLRYLDHKAAKYADSRHRRSYVELVRNRTRIKIFYQGMRLLTKSEEKRFPKEREVLTIGSDEGTEEEDNIQIKEPFQKAAQGSVRMDVITVKDQLDKRSAKRRKVGDTSSEGRRPRIANGQDTGNAVEDTKATCKTEEESKPQGGGIRVFEG</sequence>
<keyword evidence="3" id="KW-1185">Reference proteome</keyword>
<dbReference type="AlphaFoldDB" id="A0A176WKC6"/>
<evidence type="ECO:0000313" key="2">
    <source>
        <dbReference type="EMBL" id="OAE33324.1"/>
    </source>
</evidence>
<evidence type="ECO:0000256" key="1">
    <source>
        <dbReference type="SAM" id="MobiDB-lite"/>
    </source>
</evidence>
<feature type="region of interest" description="Disordered" evidence="1">
    <location>
        <begin position="171"/>
        <end position="228"/>
    </location>
</feature>
<protein>
    <submittedName>
        <fullName evidence="2">Uncharacterized protein</fullName>
    </submittedName>
</protein>
<feature type="region of interest" description="Disordered" evidence="1">
    <location>
        <begin position="1"/>
        <end position="35"/>
    </location>
</feature>
<feature type="compositionally biased region" description="Gly residues" evidence="1">
    <location>
        <begin position="219"/>
        <end position="228"/>
    </location>
</feature>
<feature type="compositionally biased region" description="Basic and acidic residues" evidence="1">
    <location>
        <begin position="204"/>
        <end position="217"/>
    </location>
</feature>
<organism evidence="2 3">
    <name type="scientific">Marchantia polymorpha subsp. ruderalis</name>
    <dbReference type="NCBI Taxonomy" id="1480154"/>
    <lineage>
        <taxon>Eukaryota</taxon>
        <taxon>Viridiplantae</taxon>
        <taxon>Streptophyta</taxon>
        <taxon>Embryophyta</taxon>
        <taxon>Marchantiophyta</taxon>
        <taxon>Marchantiopsida</taxon>
        <taxon>Marchantiidae</taxon>
        <taxon>Marchantiales</taxon>
        <taxon>Marchantiaceae</taxon>
        <taxon>Marchantia</taxon>
    </lineage>
</organism>
<dbReference type="Proteomes" id="UP000077202">
    <property type="component" value="Unassembled WGS sequence"/>
</dbReference>
<comment type="caution">
    <text evidence="2">The sequence shown here is derived from an EMBL/GenBank/DDBJ whole genome shotgun (WGS) entry which is preliminary data.</text>
</comment>
<name>A0A176WKC6_MARPO</name>
<proteinExistence type="predicted"/>
<gene>
    <name evidence="2" type="ORF">AXG93_4374s1000</name>
</gene>
<reference evidence="2" key="1">
    <citation type="submission" date="2016-03" db="EMBL/GenBank/DDBJ databases">
        <title>Mechanisms controlling the formation of the plant cell surface in tip-growing cells are functionally conserved among land plants.</title>
        <authorList>
            <person name="Honkanen S."/>
            <person name="Jones V.A."/>
            <person name="Morieri G."/>
            <person name="Champion C."/>
            <person name="Hetherington A.J."/>
            <person name="Kelly S."/>
            <person name="Saint-Marcoux D."/>
            <person name="Proust H."/>
            <person name="Prescott H."/>
            <person name="Dolan L."/>
        </authorList>
    </citation>
    <scope>NUCLEOTIDE SEQUENCE [LARGE SCALE GENOMIC DNA]</scope>
    <source>
        <tissue evidence="2">Whole gametophyte</tissue>
    </source>
</reference>
<evidence type="ECO:0000313" key="3">
    <source>
        <dbReference type="Proteomes" id="UP000077202"/>
    </source>
</evidence>
<accession>A0A176WKC6</accession>
<feature type="compositionally biased region" description="Basic and acidic residues" evidence="1">
    <location>
        <begin position="22"/>
        <end position="34"/>
    </location>
</feature>